<dbReference type="AlphaFoldDB" id="U4T4E5"/>
<protein>
    <submittedName>
        <fullName evidence="1">Uncharacterized protein</fullName>
    </submittedName>
</protein>
<name>U4T4E5_9GAMM</name>
<keyword evidence="2" id="KW-1185">Reference proteome</keyword>
<gene>
    <name evidence="1" type="ORF">M917_1302</name>
</gene>
<sequence length="40" mass="4362">MSEAGFIVEHKTTGLDGYHALMTEDYNAVVGAYVNCVLLE</sequence>
<dbReference type="PATRIC" id="fig|1354303.4.peg.1285"/>
<reference evidence="1 2" key="1">
    <citation type="journal article" date="2013" name="Genome Announc.">
        <title>Draft Genome Sequence of Psychrobacter aquaticus Strain CMS 56T, Isolated from a Cyanobacterial Mat Sample Collected from Water Bodies in the McMurdo Dry Valley Region of Antarctica.</title>
        <authorList>
            <person name="Reddy G.S."/>
            <person name="Ara S."/>
            <person name="Singh A."/>
            <person name="Kumar Pinnaka A."/>
            <person name="Shivaji S."/>
        </authorList>
    </citation>
    <scope>NUCLEOTIDE SEQUENCE [LARGE SCALE GENOMIC DNA]</scope>
    <source>
        <strain evidence="1 2">CMS 56</strain>
    </source>
</reference>
<proteinExistence type="predicted"/>
<organism evidence="1 2">
    <name type="scientific">Psychrobacter aquaticus CMS 56</name>
    <dbReference type="NCBI Taxonomy" id="1354303"/>
    <lineage>
        <taxon>Bacteria</taxon>
        <taxon>Pseudomonadati</taxon>
        <taxon>Pseudomonadota</taxon>
        <taxon>Gammaproteobacteria</taxon>
        <taxon>Moraxellales</taxon>
        <taxon>Moraxellaceae</taxon>
        <taxon>Psychrobacter</taxon>
    </lineage>
</organism>
<evidence type="ECO:0000313" key="2">
    <source>
        <dbReference type="Proteomes" id="UP000016761"/>
    </source>
</evidence>
<evidence type="ECO:0000313" key="1">
    <source>
        <dbReference type="EMBL" id="ERL55780.1"/>
    </source>
</evidence>
<comment type="caution">
    <text evidence="1">The sequence shown here is derived from an EMBL/GenBank/DDBJ whole genome shotgun (WGS) entry which is preliminary data.</text>
</comment>
<dbReference type="Proteomes" id="UP000016761">
    <property type="component" value="Unassembled WGS sequence"/>
</dbReference>
<accession>U4T4E5</accession>
<dbReference type="EMBL" id="AUSW01000022">
    <property type="protein sequence ID" value="ERL55780.1"/>
    <property type="molecule type" value="Genomic_DNA"/>
</dbReference>